<dbReference type="Pfam" id="PF13202">
    <property type="entry name" value="EF-hand_5"/>
    <property type="match status" value="1"/>
</dbReference>
<name>A0A1P8WCI0_9PLAN</name>
<feature type="region of interest" description="Disordered" evidence="1">
    <location>
        <begin position="84"/>
        <end position="130"/>
    </location>
</feature>
<dbReference type="SUPFAM" id="SSF47473">
    <property type="entry name" value="EF-hand"/>
    <property type="match status" value="1"/>
</dbReference>
<keyword evidence="5" id="KW-1185">Reference proteome</keyword>
<gene>
    <name evidence="4" type="ORF">Fuma_01361</name>
</gene>
<feature type="region of interest" description="Disordered" evidence="1">
    <location>
        <begin position="175"/>
        <end position="232"/>
    </location>
</feature>
<dbReference type="OrthoDB" id="290123at2"/>
<feature type="compositionally biased region" description="Polar residues" evidence="1">
    <location>
        <begin position="192"/>
        <end position="203"/>
    </location>
</feature>
<dbReference type="EMBL" id="CP017641">
    <property type="protein sequence ID" value="APZ91770.1"/>
    <property type="molecule type" value="Genomic_DNA"/>
</dbReference>
<evidence type="ECO:0000256" key="2">
    <source>
        <dbReference type="SAM" id="SignalP"/>
    </source>
</evidence>
<evidence type="ECO:0000313" key="5">
    <source>
        <dbReference type="Proteomes" id="UP000187735"/>
    </source>
</evidence>
<dbReference type="RefSeq" id="WP_077023478.1">
    <property type="nucleotide sequence ID" value="NZ_CP017641.1"/>
</dbReference>
<dbReference type="Gene3D" id="1.10.238.10">
    <property type="entry name" value="EF-hand"/>
    <property type="match status" value="1"/>
</dbReference>
<sequence length="232" mass="24324" precursor="true">MRLTIPCVLILVLATSSLPAFQPPVNRGPATNEPPASPYVQRMMSLDRNNDGQLSAEELPGKLADLISKHDRNNDKVLTAAELSQMESEAKAARDTRPAAEMLARGSGPAGRRGRAGRGRRGAANAQHGSPLDAAQILKFALTFDHDGDGGLNATELQAYADALAIRRAAARNRHGTNANDQPAEQRPPGSRTPSADVDNNQPVKPRGLKADGSGDGGFGDAPLNGSLSKGL</sequence>
<feature type="chain" id="PRO_5013315378" evidence="2">
    <location>
        <begin position="23"/>
        <end position="232"/>
    </location>
</feature>
<evidence type="ECO:0000313" key="4">
    <source>
        <dbReference type="EMBL" id="APZ91770.1"/>
    </source>
</evidence>
<evidence type="ECO:0000256" key="1">
    <source>
        <dbReference type="SAM" id="MobiDB-lite"/>
    </source>
</evidence>
<dbReference type="InterPro" id="IPR002048">
    <property type="entry name" value="EF_hand_dom"/>
</dbReference>
<dbReference type="InterPro" id="IPR018247">
    <property type="entry name" value="EF_Hand_1_Ca_BS"/>
</dbReference>
<dbReference type="AlphaFoldDB" id="A0A1P8WCI0"/>
<feature type="compositionally biased region" description="Basic residues" evidence="1">
    <location>
        <begin position="112"/>
        <end position="121"/>
    </location>
</feature>
<dbReference type="PROSITE" id="PS00018">
    <property type="entry name" value="EF_HAND_1"/>
    <property type="match status" value="1"/>
</dbReference>
<dbReference type="Proteomes" id="UP000187735">
    <property type="component" value="Chromosome"/>
</dbReference>
<reference evidence="4 5" key="1">
    <citation type="journal article" date="2016" name="Front. Microbiol.">
        <title>Fuerstia marisgermanicae gen. nov., sp. nov., an Unusual Member of the Phylum Planctomycetes from the German Wadden Sea.</title>
        <authorList>
            <person name="Kohn T."/>
            <person name="Heuer A."/>
            <person name="Jogler M."/>
            <person name="Vollmers J."/>
            <person name="Boedeker C."/>
            <person name="Bunk B."/>
            <person name="Rast P."/>
            <person name="Borchert D."/>
            <person name="Glockner I."/>
            <person name="Freese H.M."/>
            <person name="Klenk H.P."/>
            <person name="Overmann J."/>
            <person name="Kaster A.K."/>
            <person name="Rohde M."/>
            <person name="Wiegand S."/>
            <person name="Jogler C."/>
        </authorList>
    </citation>
    <scope>NUCLEOTIDE SEQUENCE [LARGE SCALE GENOMIC DNA]</scope>
    <source>
        <strain evidence="4 5">NH11</strain>
    </source>
</reference>
<proteinExistence type="predicted"/>
<evidence type="ECO:0000259" key="3">
    <source>
        <dbReference type="Pfam" id="PF13202"/>
    </source>
</evidence>
<feature type="domain" description="EF-hand" evidence="3">
    <location>
        <begin position="46"/>
        <end position="59"/>
    </location>
</feature>
<dbReference type="KEGG" id="fmr:Fuma_01361"/>
<accession>A0A1P8WCI0</accession>
<feature type="compositionally biased region" description="Basic and acidic residues" evidence="1">
    <location>
        <begin position="88"/>
        <end position="98"/>
    </location>
</feature>
<dbReference type="InterPro" id="IPR011992">
    <property type="entry name" value="EF-hand-dom_pair"/>
</dbReference>
<feature type="signal peptide" evidence="2">
    <location>
        <begin position="1"/>
        <end position="22"/>
    </location>
</feature>
<dbReference type="GO" id="GO:0005509">
    <property type="term" value="F:calcium ion binding"/>
    <property type="evidence" value="ECO:0007669"/>
    <property type="project" value="InterPro"/>
</dbReference>
<organism evidence="4 5">
    <name type="scientific">Fuerstiella marisgermanici</name>
    <dbReference type="NCBI Taxonomy" id="1891926"/>
    <lineage>
        <taxon>Bacteria</taxon>
        <taxon>Pseudomonadati</taxon>
        <taxon>Planctomycetota</taxon>
        <taxon>Planctomycetia</taxon>
        <taxon>Planctomycetales</taxon>
        <taxon>Planctomycetaceae</taxon>
        <taxon>Fuerstiella</taxon>
    </lineage>
</organism>
<keyword evidence="2" id="KW-0732">Signal</keyword>
<protein>
    <submittedName>
        <fullName evidence="4">EF hand</fullName>
    </submittedName>
</protein>